<feature type="region of interest" description="Disordered" evidence="1">
    <location>
        <begin position="583"/>
        <end position="614"/>
    </location>
</feature>
<feature type="compositionally biased region" description="Polar residues" evidence="1">
    <location>
        <begin position="26"/>
        <end position="44"/>
    </location>
</feature>
<accession>A0AAE0LA39</accession>
<evidence type="ECO:0000256" key="1">
    <source>
        <dbReference type="SAM" id="MobiDB-lite"/>
    </source>
</evidence>
<sequence>MASAAGEISAVSEQETEEPGPKLQRTGESQVNFRDSGLQPTRSIPTARVPCISGRQVIIDELFTGKEVVPRVPDRELLTRRTLTNDTSLLRFRTFPRGYEPLPWKGTSRGGNAGQTPEDGGGEAHYHHDPQEMEVEPGLAERDPRQAAGYEAAPPQELPQTAPVPTGLFPLTTEVVEYISQAPVLLKAGLLWAHLAEAGEKLQGQVHPGQTPAAGALTAQDLFEHPAGEPLHTIFGTGGAPGGQYDSLWNMTVPPAIDYNCLAHTGDGDTRRFQQLLLAELQERLWNTGRCPAKGDISVTSPWQGTLRATFTDPLHAAIALVDERCAPAVPLAPPPWGYADRWKHGAVGTPKASVARDVHRCPMKQDRDSLPADRTVILQSVGLVGQGVAEVANSISAGVVLEGGARNIVYIGKGRPHWEEARATALDVAIVVFSRVDEADRALRLGLPYEFYGHPVTVHKYSSTADITKFQEWELEVVARPPEGRHWHSADRVEQVLSAAKRELRSQTGIEVFPVPSPPSERGVGELITPAQPLPDRDSREACRYWVTVEAATYEAVSHRTTNRMFFHIGNVKFHIACSPRSRWMTQRSPQQPPRQRPRYAGKGQGKGAKGSYYGQVQPTQLFAQDQGYGRQLPPEPPAAQAPRAGGELASLADSVKALTEVVSQQVQASDRQMSAITQLSGQVTGLLQHGVQLMPQGGQSYLGQQQQPQQLQPPPAAPLQLPHQ</sequence>
<organism evidence="2 3">
    <name type="scientific">Cymbomonas tetramitiformis</name>
    <dbReference type="NCBI Taxonomy" id="36881"/>
    <lineage>
        <taxon>Eukaryota</taxon>
        <taxon>Viridiplantae</taxon>
        <taxon>Chlorophyta</taxon>
        <taxon>Pyramimonadophyceae</taxon>
        <taxon>Pyramimonadales</taxon>
        <taxon>Pyramimonadaceae</taxon>
        <taxon>Cymbomonas</taxon>
    </lineage>
</organism>
<evidence type="ECO:0000313" key="3">
    <source>
        <dbReference type="Proteomes" id="UP001190700"/>
    </source>
</evidence>
<proteinExistence type="predicted"/>
<feature type="non-terminal residue" evidence="2">
    <location>
        <position position="726"/>
    </location>
</feature>
<feature type="region of interest" description="Disordered" evidence="1">
    <location>
        <begin position="101"/>
        <end position="161"/>
    </location>
</feature>
<feature type="compositionally biased region" description="Basic and acidic residues" evidence="1">
    <location>
        <begin position="122"/>
        <end position="131"/>
    </location>
</feature>
<feature type="region of interest" description="Disordered" evidence="1">
    <location>
        <begin position="698"/>
        <end position="726"/>
    </location>
</feature>
<name>A0AAE0LA39_9CHLO</name>
<comment type="caution">
    <text evidence="2">The sequence shown here is derived from an EMBL/GenBank/DDBJ whole genome shotgun (WGS) entry which is preliminary data.</text>
</comment>
<dbReference type="AlphaFoldDB" id="A0AAE0LA39"/>
<dbReference type="Proteomes" id="UP001190700">
    <property type="component" value="Unassembled WGS sequence"/>
</dbReference>
<reference evidence="2 3" key="1">
    <citation type="journal article" date="2015" name="Genome Biol. Evol.">
        <title>Comparative Genomics of a Bacterivorous Green Alga Reveals Evolutionary Causalities and Consequences of Phago-Mixotrophic Mode of Nutrition.</title>
        <authorList>
            <person name="Burns J.A."/>
            <person name="Paasch A."/>
            <person name="Narechania A."/>
            <person name="Kim E."/>
        </authorList>
    </citation>
    <scope>NUCLEOTIDE SEQUENCE [LARGE SCALE GENOMIC DNA]</scope>
    <source>
        <strain evidence="2 3">PLY_AMNH</strain>
    </source>
</reference>
<evidence type="ECO:0000313" key="2">
    <source>
        <dbReference type="EMBL" id="KAK3277786.1"/>
    </source>
</evidence>
<feature type="compositionally biased region" description="Low complexity" evidence="1">
    <location>
        <begin position="698"/>
        <end position="712"/>
    </location>
</feature>
<gene>
    <name evidence="2" type="ORF">CYMTET_14229</name>
</gene>
<keyword evidence="3" id="KW-1185">Reference proteome</keyword>
<protein>
    <submittedName>
        <fullName evidence="2">Uncharacterized protein</fullName>
    </submittedName>
</protein>
<feature type="region of interest" description="Disordered" evidence="1">
    <location>
        <begin position="1"/>
        <end position="45"/>
    </location>
</feature>
<dbReference type="EMBL" id="LGRX02005912">
    <property type="protein sequence ID" value="KAK3277786.1"/>
    <property type="molecule type" value="Genomic_DNA"/>
</dbReference>
<feature type="region of interest" description="Disordered" evidence="1">
    <location>
        <begin position="629"/>
        <end position="649"/>
    </location>
</feature>